<organism evidence="2 3">
    <name type="scientific">Ricinus communis</name>
    <name type="common">Castor bean</name>
    <dbReference type="NCBI Taxonomy" id="3988"/>
    <lineage>
        <taxon>Eukaryota</taxon>
        <taxon>Viridiplantae</taxon>
        <taxon>Streptophyta</taxon>
        <taxon>Embryophyta</taxon>
        <taxon>Tracheophyta</taxon>
        <taxon>Spermatophyta</taxon>
        <taxon>Magnoliopsida</taxon>
        <taxon>eudicotyledons</taxon>
        <taxon>Gunneridae</taxon>
        <taxon>Pentapetalae</taxon>
        <taxon>rosids</taxon>
        <taxon>fabids</taxon>
        <taxon>Malpighiales</taxon>
        <taxon>Euphorbiaceae</taxon>
        <taxon>Acalyphoideae</taxon>
        <taxon>Acalypheae</taxon>
        <taxon>Ricinus</taxon>
    </lineage>
</organism>
<gene>
    <name evidence="2" type="ORF">RCOM_1853490</name>
</gene>
<evidence type="ECO:0000256" key="1">
    <source>
        <dbReference type="SAM" id="MobiDB-lite"/>
    </source>
</evidence>
<dbReference type="EMBL" id="EQ982002">
    <property type="protein sequence ID" value="EEF24523.1"/>
    <property type="molecule type" value="Genomic_DNA"/>
</dbReference>
<dbReference type="InParanoid" id="B9THZ0"/>
<feature type="region of interest" description="Disordered" evidence="1">
    <location>
        <begin position="1"/>
        <end position="24"/>
    </location>
</feature>
<evidence type="ECO:0000313" key="2">
    <source>
        <dbReference type="EMBL" id="EEF24523.1"/>
    </source>
</evidence>
<dbReference type="Proteomes" id="UP000008311">
    <property type="component" value="Unassembled WGS sequence"/>
</dbReference>
<feature type="compositionally biased region" description="Low complexity" evidence="1">
    <location>
        <begin position="47"/>
        <end position="59"/>
    </location>
</feature>
<reference evidence="3" key="1">
    <citation type="journal article" date="2010" name="Nat. Biotechnol.">
        <title>Draft genome sequence of the oilseed species Ricinus communis.</title>
        <authorList>
            <person name="Chan A.P."/>
            <person name="Crabtree J."/>
            <person name="Zhao Q."/>
            <person name="Lorenzi H."/>
            <person name="Orvis J."/>
            <person name="Puiu D."/>
            <person name="Melake-Berhan A."/>
            <person name="Jones K.M."/>
            <person name="Redman J."/>
            <person name="Chen G."/>
            <person name="Cahoon E.B."/>
            <person name="Gedil M."/>
            <person name="Stanke M."/>
            <person name="Haas B.J."/>
            <person name="Wortman J.R."/>
            <person name="Fraser-Liggett C.M."/>
            <person name="Ravel J."/>
            <person name="Rabinowicz P.D."/>
        </authorList>
    </citation>
    <scope>NUCLEOTIDE SEQUENCE [LARGE SCALE GENOMIC DNA]</scope>
    <source>
        <strain evidence="3">cv. Hale</strain>
    </source>
</reference>
<feature type="region of interest" description="Disordered" evidence="1">
    <location>
        <begin position="47"/>
        <end position="72"/>
    </location>
</feature>
<evidence type="ECO:0000313" key="3">
    <source>
        <dbReference type="Proteomes" id="UP000008311"/>
    </source>
</evidence>
<dbReference type="AlphaFoldDB" id="B9THZ0"/>
<keyword evidence="3" id="KW-1185">Reference proteome</keyword>
<accession>B9THZ0</accession>
<name>B9THZ0_RICCO</name>
<sequence>MARSGSALARTTISSRNTPGATRAMRTSRACTCSPCGKACHAAATASATAASSAPARTASRPRRTGTRTSMAAPVTRWGDGFVVMPAWFASAVPYPFYLRRQGFFGAIVRIRTGDPVRFRTGDRRAVQRRRARC</sequence>
<protein>
    <submittedName>
        <fullName evidence="2">Uncharacterized protein</fullName>
    </submittedName>
</protein>
<proteinExistence type="predicted"/>
<feature type="compositionally biased region" description="Polar residues" evidence="1">
    <location>
        <begin position="9"/>
        <end position="20"/>
    </location>
</feature>